<keyword evidence="3" id="KW-1185">Reference proteome</keyword>
<evidence type="ECO:0000313" key="3">
    <source>
        <dbReference type="Proteomes" id="UP000037035"/>
    </source>
</evidence>
<comment type="caution">
    <text evidence="2">The sequence shown here is derived from an EMBL/GenBank/DDBJ whole genome shotgun (WGS) entry which is preliminary data.</text>
</comment>
<feature type="region of interest" description="Disordered" evidence="1">
    <location>
        <begin position="124"/>
        <end position="301"/>
    </location>
</feature>
<dbReference type="Proteomes" id="UP000037035">
    <property type="component" value="Unassembled WGS sequence"/>
</dbReference>
<evidence type="ECO:0000313" key="2">
    <source>
        <dbReference type="EMBL" id="KNZ54972.1"/>
    </source>
</evidence>
<evidence type="ECO:0000256" key="1">
    <source>
        <dbReference type="SAM" id="MobiDB-lite"/>
    </source>
</evidence>
<feature type="compositionally biased region" description="Low complexity" evidence="1">
    <location>
        <begin position="178"/>
        <end position="187"/>
    </location>
</feature>
<feature type="compositionally biased region" description="Basic residues" evidence="1">
    <location>
        <begin position="280"/>
        <end position="291"/>
    </location>
</feature>
<feature type="compositionally biased region" description="Pro residues" evidence="1">
    <location>
        <begin position="128"/>
        <end position="139"/>
    </location>
</feature>
<name>A0A0L6V386_9BASI</name>
<gene>
    <name evidence="2" type="ORF">VP01_2802g1</name>
</gene>
<proteinExistence type="predicted"/>
<feature type="compositionally biased region" description="Polar residues" evidence="1">
    <location>
        <begin position="231"/>
        <end position="249"/>
    </location>
</feature>
<dbReference type="AlphaFoldDB" id="A0A0L6V386"/>
<dbReference type="OrthoDB" id="2507848at2759"/>
<protein>
    <submittedName>
        <fullName evidence="2">Uncharacterized protein</fullName>
    </submittedName>
</protein>
<dbReference type="VEuPathDB" id="FungiDB:VP01_2802g1"/>
<feature type="compositionally biased region" description="Polar residues" evidence="1">
    <location>
        <begin position="213"/>
        <end position="224"/>
    </location>
</feature>
<sequence>MICGAVKVRVSVVLGIVHVKSGGEFYFISFSDEPSQMSQSIPLHNRKQLTSAHSNSNLSHHSDIEDSILEERLRIANFVLPEDNLEDLLRLPIAPELISRKLRQQQQQKQLQHQEQQKQLLLSITPPSTSPPSPTPPLLPLEQHHEKPPASELPQQPKPTKIQKPRINTSNNHEQHHSQPPSSSTSTLHNRLPSKPSTPVNKINPLTKDPRQQRSLSTQTATQSKRARSKSAINNLSVPSSSRKTTQARTVLGENNHTHNHHNNHASTKEKTPSTTSTAQRRRRRRRRRRNSIFLHYPPLV</sequence>
<dbReference type="EMBL" id="LAVV01007727">
    <property type="protein sequence ID" value="KNZ54972.1"/>
    <property type="molecule type" value="Genomic_DNA"/>
</dbReference>
<reference evidence="2 3" key="1">
    <citation type="submission" date="2015-08" db="EMBL/GenBank/DDBJ databases">
        <title>Next Generation Sequencing and Analysis of the Genome of Puccinia sorghi L Schw, the Causal Agent of Maize Common Rust.</title>
        <authorList>
            <person name="Rochi L."/>
            <person name="Burguener G."/>
            <person name="Darino M."/>
            <person name="Turjanski A."/>
            <person name="Kreff E."/>
            <person name="Dieguez M.J."/>
            <person name="Sacco F."/>
        </authorList>
    </citation>
    <scope>NUCLEOTIDE SEQUENCE [LARGE SCALE GENOMIC DNA]</scope>
    <source>
        <strain evidence="2 3">RO10H11247</strain>
    </source>
</reference>
<accession>A0A0L6V386</accession>
<organism evidence="2 3">
    <name type="scientific">Puccinia sorghi</name>
    <dbReference type="NCBI Taxonomy" id="27349"/>
    <lineage>
        <taxon>Eukaryota</taxon>
        <taxon>Fungi</taxon>
        <taxon>Dikarya</taxon>
        <taxon>Basidiomycota</taxon>
        <taxon>Pucciniomycotina</taxon>
        <taxon>Pucciniomycetes</taxon>
        <taxon>Pucciniales</taxon>
        <taxon>Pucciniaceae</taxon>
        <taxon>Puccinia</taxon>
    </lineage>
</organism>